<dbReference type="Proteomes" id="UP000388452">
    <property type="component" value="Chromosome"/>
</dbReference>
<dbReference type="EMBL" id="CP045068">
    <property type="protein sequence ID" value="QFQ91147.1"/>
    <property type="molecule type" value="Genomic_DNA"/>
</dbReference>
<keyword evidence="1" id="KW-0812">Transmembrane</keyword>
<gene>
    <name evidence="2" type="ORF">LM010_06770</name>
</gene>
<protein>
    <submittedName>
        <fullName evidence="2">Uncharacterized protein</fullName>
    </submittedName>
</protein>
<accession>A0A5P8JPH0</accession>
<evidence type="ECO:0000313" key="2">
    <source>
        <dbReference type="EMBL" id="QFQ91147.1"/>
    </source>
</evidence>
<feature type="transmembrane region" description="Helical" evidence="1">
    <location>
        <begin position="6"/>
        <end position="23"/>
    </location>
</feature>
<keyword evidence="1" id="KW-0472">Membrane</keyword>
<evidence type="ECO:0000313" key="3">
    <source>
        <dbReference type="Proteomes" id="UP000388452"/>
    </source>
</evidence>
<name>A0A5P8JPH0_9LACO</name>
<organism evidence="2 3">
    <name type="scientific">Lacticaseibacillus manihotivorans</name>
    <dbReference type="NCBI Taxonomy" id="88233"/>
    <lineage>
        <taxon>Bacteria</taxon>
        <taxon>Bacillati</taxon>
        <taxon>Bacillota</taxon>
        <taxon>Bacilli</taxon>
        <taxon>Lactobacillales</taxon>
        <taxon>Lactobacillaceae</taxon>
        <taxon>Lacticaseibacillus</taxon>
    </lineage>
</organism>
<reference evidence="2 3" key="1">
    <citation type="submission" date="2019-10" db="EMBL/GenBank/DDBJ databases">
        <title>Genome sequencing of Lactobacillus manihotivorans.</title>
        <authorList>
            <person name="Kim K."/>
        </authorList>
    </citation>
    <scope>NUCLEOTIDE SEQUENCE [LARGE SCALE GENOMIC DNA]</scope>
    <source>
        <strain evidence="2 3">LM010</strain>
    </source>
</reference>
<keyword evidence="1" id="KW-1133">Transmembrane helix</keyword>
<proteinExistence type="predicted"/>
<sequence length="148" mass="16825">MLIWIIGIIIVIIIGVVLIRWRVARRKRAMKVLMRHNQKACDEAVSLALTQLGVPADHELSSQPVADVWGHGIMAFEYQMPKVTPPIALDRFEQALHAQTSAKNENSVKLSPSLVVTDWWVRDDLVHFDVAYVSNAATREYIQDVRRV</sequence>
<dbReference type="AlphaFoldDB" id="A0A5P8JPH0"/>
<evidence type="ECO:0000256" key="1">
    <source>
        <dbReference type="SAM" id="Phobius"/>
    </source>
</evidence>
<dbReference type="RefSeq" id="WP_054719156.1">
    <property type="nucleotide sequence ID" value="NZ_CP045068.1"/>
</dbReference>